<dbReference type="RefSeq" id="WP_394818689.1">
    <property type="nucleotide sequence ID" value="NZ_JAWJZY010000001.1"/>
</dbReference>
<feature type="transmembrane region" description="Helical" evidence="1">
    <location>
        <begin position="32"/>
        <end position="53"/>
    </location>
</feature>
<gene>
    <name evidence="2" type="ORF">DOFOFD_01440</name>
</gene>
<accession>A0ABU7TYY3</accession>
<reference evidence="2 3" key="1">
    <citation type="submission" date="2023-10" db="EMBL/GenBank/DDBJ databases">
        <title>Sorlinia euscelidii gen. nov., sp. nov., an acetic acid bacteria isolated from the gut of Euscelidius variegatus emitter.</title>
        <authorList>
            <person name="Michoud G."/>
            <person name="Marasco R."/>
            <person name="Seferji K."/>
            <person name="Gonella E."/>
            <person name="Garuglieri E."/>
            <person name="Alma A."/>
            <person name="Mapelli F."/>
            <person name="Borin S."/>
            <person name="Daffonchio D."/>
            <person name="Crotti E."/>
        </authorList>
    </citation>
    <scope>NUCLEOTIDE SEQUENCE [LARGE SCALE GENOMIC DNA]</scope>
    <source>
        <strain evidence="2 3">EV16P</strain>
    </source>
</reference>
<evidence type="ECO:0000256" key="1">
    <source>
        <dbReference type="SAM" id="Phobius"/>
    </source>
</evidence>
<protein>
    <submittedName>
        <fullName evidence="2">Uncharacterized protein</fullName>
    </submittedName>
</protein>
<keyword evidence="1" id="KW-1133">Transmembrane helix</keyword>
<sequence length="54" mass="5960">MINKDKIEQNARIRNLIADTALKQAQARTEALKVLVTIIAAGGAVITTIYNFFK</sequence>
<evidence type="ECO:0000313" key="2">
    <source>
        <dbReference type="EMBL" id="MEE8657677.1"/>
    </source>
</evidence>
<organism evidence="2 3">
    <name type="scientific">Sorlinia euscelidii</name>
    <dbReference type="NCBI Taxonomy" id="3081148"/>
    <lineage>
        <taxon>Bacteria</taxon>
        <taxon>Pseudomonadati</taxon>
        <taxon>Pseudomonadota</taxon>
        <taxon>Alphaproteobacteria</taxon>
        <taxon>Acetobacterales</taxon>
        <taxon>Acetobacteraceae</taxon>
        <taxon>Sorlinia</taxon>
    </lineage>
</organism>
<dbReference type="EMBL" id="JAWJZY010000001">
    <property type="protein sequence ID" value="MEE8657677.1"/>
    <property type="molecule type" value="Genomic_DNA"/>
</dbReference>
<comment type="caution">
    <text evidence="2">The sequence shown here is derived from an EMBL/GenBank/DDBJ whole genome shotgun (WGS) entry which is preliminary data.</text>
</comment>
<keyword evidence="1" id="KW-0472">Membrane</keyword>
<keyword evidence="1" id="KW-0812">Transmembrane</keyword>
<name>A0ABU7TYY3_9PROT</name>
<dbReference type="Proteomes" id="UP001312908">
    <property type="component" value="Unassembled WGS sequence"/>
</dbReference>
<keyword evidence="3" id="KW-1185">Reference proteome</keyword>
<evidence type="ECO:0000313" key="3">
    <source>
        <dbReference type="Proteomes" id="UP001312908"/>
    </source>
</evidence>
<proteinExistence type="predicted"/>